<evidence type="ECO:0000259" key="6">
    <source>
        <dbReference type="PROSITE" id="PS50075"/>
    </source>
</evidence>
<dbReference type="SMART" id="SM00823">
    <property type="entry name" value="PKS_PP"/>
    <property type="match status" value="1"/>
</dbReference>
<name>A0A2S6C6J5_9PEZI</name>
<dbReference type="EMBL" id="PNEN01000544">
    <property type="protein sequence ID" value="PPJ55323.1"/>
    <property type="molecule type" value="Genomic_DNA"/>
</dbReference>
<evidence type="ECO:0000256" key="3">
    <source>
        <dbReference type="ARBA" id="ARBA00022598"/>
    </source>
</evidence>
<proteinExistence type="predicted"/>
<evidence type="ECO:0000256" key="1">
    <source>
        <dbReference type="ARBA" id="ARBA00022450"/>
    </source>
</evidence>
<evidence type="ECO:0000256" key="4">
    <source>
        <dbReference type="SAM" id="MobiDB-lite"/>
    </source>
</evidence>
<feature type="region of interest" description="Disordered" evidence="4">
    <location>
        <begin position="1"/>
        <end position="21"/>
    </location>
</feature>
<dbReference type="SUPFAM" id="SSF56801">
    <property type="entry name" value="Acetyl-CoA synthetase-like"/>
    <property type="match status" value="1"/>
</dbReference>
<dbReference type="CDD" id="cd05930">
    <property type="entry name" value="A_NRPS"/>
    <property type="match status" value="1"/>
</dbReference>
<evidence type="ECO:0000313" key="7">
    <source>
        <dbReference type="EMBL" id="PPJ55323.1"/>
    </source>
</evidence>
<dbReference type="SUPFAM" id="SSF51161">
    <property type="entry name" value="Trimeric LpxA-like enzymes"/>
    <property type="match status" value="3"/>
</dbReference>
<dbReference type="InterPro" id="IPR020806">
    <property type="entry name" value="PKS_PP-bd"/>
</dbReference>
<dbReference type="GO" id="GO:0044550">
    <property type="term" value="P:secondary metabolite biosynthetic process"/>
    <property type="evidence" value="ECO:0007669"/>
    <property type="project" value="TreeGrafter"/>
</dbReference>
<evidence type="ECO:0000256" key="2">
    <source>
        <dbReference type="ARBA" id="ARBA00022553"/>
    </source>
</evidence>
<dbReference type="InterPro" id="IPR009081">
    <property type="entry name" value="PP-bd_ACP"/>
</dbReference>
<evidence type="ECO:0000256" key="5">
    <source>
        <dbReference type="SAM" id="Phobius"/>
    </source>
</evidence>
<feature type="transmembrane region" description="Helical" evidence="5">
    <location>
        <begin position="1139"/>
        <end position="1167"/>
    </location>
</feature>
<reference evidence="8" key="1">
    <citation type="journal article" date="2017" name="bioRxiv">
        <title>Conservation of a gene cluster reveals novel cercosporin biosynthetic mechanisms and extends production to the genus Colletotrichum.</title>
        <authorList>
            <person name="de Jonge R."/>
            <person name="Ebert M.K."/>
            <person name="Huitt-Roehl C.R."/>
            <person name="Pal P."/>
            <person name="Suttle J.C."/>
            <person name="Spanner R.E."/>
            <person name="Neubauer J.D."/>
            <person name="Jurick W.M.II."/>
            <person name="Stott K.A."/>
            <person name="Secor G.A."/>
            <person name="Thomma B.P.H.J."/>
            <person name="Van de Peer Y."/>
            <person name="Townsend C.A."/>
            <person name="Bolton M.D."/>
        </authorList>
    </citation>
    <scope>NUCLEOTIDE SEQUENCE [LARGE SCALE GENOMIC DNA]</scope>
    <source>
        <strain evidence="8">CBS538.71</strain>
    </source>
</reference>
<keyword evidence="5" id="KW-0472">Membrane</keyword>
<dbReference type="PROSITE" id="PS00455">
    <property type="entry name" value="AMP_BINDING"/>
    <property type="match status" value="1"/>
</dbReference>
<dbReference type="InterPro" id="IPR000873">
    <property type="entry name" value="AMP-dep_synth/lig_dom"/>
</dbReference>
<dbReference type="InterPro" id="IPR011004">
    <property type="entry name" value="Trimer_LpxA-like_sf"/>
</dbReference>
<sequence length="1349" mass="145311">MSSTSSDGLAPGGSWSDVTGASTPRTFSGASSVTSFFSADDRSTLGKAEGLAIYPHANTASPRTLVQILDATISAHPEALAIDNGTSNLTYAALRKEIQTKAAHLREAGVSVDDRVGIRLSSGTIELYVGILSVLSVGAAYCPVNEDDPEERIDLVWTEADVVAVLTDEGVVVRRQSKRSPSEAGPTAEDDAWIIFTSGSTGKPKGVAVTHRSAAAFVDAEAELFLQKKPLGPGDRVLAGLSIAFDASCEEMWLAWRYGACLVPAPRSVVKAGLELGAFLIAQNISVVSTVPTLVAMWPSRALGNIRLLILGGEALPPELADRLACGVVGEVWNTYGPTEATVVSCAAQVKPKQPVAIGLPLVGWKLAVIGPNGRAVRWGEEGELVIGGIGMARYLDSEKDKAKFTPLEEFSGERAYRSGDLVRAEKEGLFFVGRNDEQIKFGGRRIELGEIDAALLTLEGVSAAACTIQRSEMGSQVLVGYVVRSHGDPAADREKLRNMLPPSQVPMIATVDHIPIRPSGKVDRKALPWPLPASLMSDDQQLDGTIGYVGEQWRRVLGVKPAPDSNFFDLGGSSLGAAQLVSQLRAKVPSLSVADVYEHSSLSDMAARVDELSGTQHEQREVVPTPRWTFVVQLPLLFIEFLLEGIRLLAIMFLTKKAFSVRLQPTSWAARHDLPWWLVAVVWFLMISMPGRVILFTSIVRVLTLRIARGTYKRGSWTHIRLWAAERFVDIGRLGGVSGTIWARVYARLLGNKMEGHAQLHTLPPVTGLGTFGRGCAIEPEADIAGWWLDGDLLHIGEVRIGEGARVGTRSLLMPDTTLEPYATVEPGVCAKDVIKGPDAIFPIHPQVANEPSFGRRIWTMVRDTLSLLVLDILPVLTVAPVWGMAAALTPDYNNLMSLFDAVLKMMVPGIVLGTFLYAVITITLVRLASLAIKPGRHSWHSRTAWAAWLTRGVMLDARSTLFPIYSSLLTPAWLRLAGAKIGRNVEISTVVPIPKLLQVADDAFLADDVLVSPYELGVGYVQLGVTSIGEKSFVGNTGLVKAGTSIPGKVLIGVHATAPPEAQMVPNSTWLGRPPISLPRQAEEPASSKRTFNPPRRLKLARALVESGRIVPMLILGALSTSVFLGMLWFLDRFGVGWAILVSPGLVIGAALAACTITTAAKWLLTPNVHAGQQSPLWSHFVWRNELADTFVQSLALPYIRPCFGTPLLSLWLCTMGAKIGRGAWLESHLLPETELCIVGAGATVNRQCVLQTHLFHDRLMRMDKVCLQAGATLGPNAIALLGTDIAAGVTVGPKSLVMREEHLPAGTDWLGNPVRPWSRTVPKRQAGGLISETSSASLDEKEKLDV</sequence>
<keyword evidence="3" id="KW-0436">Ligase</keyword>
<dbReference type="GO" id="GO:0031177">
    <property type="term" value="F:phosphopantetheine binding"/>
    <property type="evidence" value="ECO:0007669"/>
    <property type="project" value="InterPro"/>
</dbReference>
<dbReference type="PANTHER" id="PTHR45527:SF1">
    <property type="entry name" value="FATTY ACID SYNTHASE"/>
    <property type="match status" value="1"/>
</dbReference>
<gene>
    <name evidence="7" type="ORF">CBER1_06428</name>
</gene>
<feature type="region of interest" description="Disordered" evidence="4">
    <location>
        <begin position="1317"/>
        <end position="1349"/>
    </location>
</feature>
<dbReference type="Gene3D" id="3.30.300.30">
    <property type="match status" value="1"/>
</dbReference>
<keyword evidence="8" id="KW-1185">Reference proteome</keyword>
<dbReference type="SUPFAM" id="SSF47336">
    <property type="entry name" value="ACP-like"/>
    <property type="match status" value="1"/>
</dbReference>
<dbReference type="PROSITE" id="PS00012">
    <property type="entry name" value="PHOSPHOPANTETHEINE"/>
    <property type="match status" value="1"/>
</dbReference>
<keyword evidence="1" id="KW-0596">Phosphopantetheine</keyword>
<feature type="transmembrane region" description="Helical" evidence="5">
    <location>
        <begin position="675"/>
        <end position="705"/>
    </location>
</feature>
<dbReference type="InterPro" id="IPR020845">
    <property type="entry name" value="AMP-binding_CS"/>
</dbReference>
<dbReference type="PROSITE" id="PS50075">
    <property type="entry name" value="CARRIER"/>
    <property type="match status" value="1"/>
</dbReference>
<dbReference type="STRING" id="357750.A0A2S6C6J5"/>
<keyword evidence="5" id="KW-1133">Transmembrane helix</keyword>
<comment type="caution">
    <text evidence="7">The sequence shown here is derived from an EMBL/GenBank/DDBJ whole genome shotgun (WGS) entry which is preliminary data.</text>
</comment>
<dbReference type="Gene3D" id="1.10.1200.10">
    <property type="entry name" value="ACP-like"/>
    <property type="match status" value="1"/>
</dbReference>
<dbReference type="Pfam" id="PF00550">
    <property type="entry name" value="PP-binding"/>
    <property type="match status" value="1"/>
</dbReference>
<dbReference type="OrthoDB" id="416786at2759"/>
<accession>A0A2S6C6J5</accession>
<feature type="transmembrane region" description="Helical" evidence="5">
    <location>
        <begin position="907"/>
        <end position="934"/>
    </location>
</feature>
<dbReference type="Gene3D" id="2.160.10.10">
    <property type="entry name" value="Hexapeptide repeat proteins"/>
    <property type="match status" value="1"/>
</dbReference>
<dbReference type="InterPro" id="IPR045851">
    <property type="entry name" value="AMP-bd_C_sf"/>
</dbReference>
<keyword evidence="2" id="KW-0597">Phosphoprotein</keyword>
<evidence type="ECO:0000313" key="8">
    <source>
        <dbReference type="Proteomes" id="UP000237631"/>
    </source>
</evidence>
<dbReference type="GO" id="GO:0043041">
    <property type="term" value="P:amino acid activation for nonribosomal peptide biosynthetic process"/>
    <property type="evidence" value="ECO:0007669"/>
    <property type="project" value="TreeGrafter"/>
</dbReference>
<dbReference type="InterPro" id="IPR006162">
    <property type="entry name" value="Ppantetheine_attach_site"/>
</dbReference>
<dbReference type="Pfam" id="PF00501">
    <property type="entry name" value="AMP-binding"/>
    <property type="match status" value="1"/>
</dbReference>
<dbReference type="InterPro" id="IPR012728">
    <property type="entry name" value="Pls/PosA_C"/>
</dbReference>
<feature type="domain" description="Carrier" evidence="6">
    <location>
        <begin position="541"/>
        <end position="614"/>
    </location>
</feature>
<feature type="transmembrane region" description="Helical" evidence="5">
    <location>
        <begin position="867"/>
        <end position="887"/>
    </location>
</feature>
<protein>
    <recommendedName>
        <fullName evidence="6">Carrier domain-containing protein</fullName>
    </recommendedName>
</protein>
<dbReference type="InterPro" id="IPR036736">
    <property type="entry name" value="ACP-like_sf"/>
</dbReference>
<dbReference type="InterPro" id="IPR042099">
    <property type="entry name" value="ANL_N_sf"/>
</dbReference>
<dbReference type="PANTHER" id="PTHR45527">
    <property type="entry name" value="NONRIBOSOMAL PEPTIDE SYNTHETASE"/>
    <property type="match status" value="1"/>
</dbReference>
<organism evidence="7 8">
    <name type="scientific">Cercospora berteroae</name>
    <dbReference type="NCBI Taxonomy" id="357750"/>
    <lineage>
        <taxon>Eukaryota</taxon>
        <taxon>Fungi</taxon>
        <taxon>Dikarya</taxon>
        <taxon>Ascomycota</taxon>
        <taxon>Pezizomycotina</taxon>
        <taxon>Dothideomycetes</taxon>
        <taxon>Dothideomycetidae</taxon>
        <taxon>Mycosphaerellales</taxon>
        <taxon>Mycosphaerellaceae</taxon>
        <taxon>Cercospora</taxon>
    </lineage>
</organism>
<keyword evidence="5" id="KW-0812">Transmembrane</keyword>
<dbReference type="NCBIfam" id="TIGR02353">
    <property type="entry name" value="NRPS_term_dom"/>
    <property type="match status" value="1"/>
</dbReference>
<dbReference type="GO" id="GO:0016874">
    <property type="term" value="F:ligase activity"/>
    <property type="evidence" value="ECO:0007669"/>
    <property type="project" value="UniProtKB-KW"/>
</dbReference>
<feature type="transmembrane region" description="Helical" evidence="5">
    <location>
        <begin position="1112"/>
        <end position="1133"/>
    </location>
</feature>
<dbReference type="Proteomes" id="UP000237631">
    <property type="component" value="Unassembled WGS sequence"/>
</dbReference>
<dbReference type="Gene3D" id="3.40.50.12780">
    <property type="entry name" value="N-terminal domain of ligase-like"/>
    <property type="match status" value="1"/>
</dbReference>
<dbReference type="GO" id="GO:0005737">
    <property type="term" value="C:cytoplasm"/>
    <property type="evidence" value="ECO:0007669"/>
    <property type="project" value="TreeGrafter"/>
</dbReference>